<accession>A0ABW2XMT6</accession>
<proteinExistence type="inferred from homology"/>
<keyword evidence="3" id="KW-0378">Hydrolase</keyword>
<keyword evidence="5" id="KW-0067">ATP-binding</keyword>
<feature type="region of interest" description="Disordered" evidence="6">
    <location>
        <begin position="246"/>
        <end position="268"/>
    </location>
</feature>
<evidence type="ECO:0000256" key="5">
    <source>
        <dbReference type="ARBA" id="ARBA00022840"/>
    </source>
</evidence>
<feature type="domain" description="DNA2/NAM7 helicase helicase" evidence="7">
    <location>
        <begin position="786"/>
        <end position="857"/>
    </location>
</feature>
<gene>
    <name evidence="10" type="ORF">ACFQZM_25025</name>
</gene>
<keyword evidence="11" id="KW-1185">Reference proteome</keyword>
<dbReference type="Pfam" id="PF13195">
    <property type="entry name" value="DUF4011"/>
    <property type="match status" value="1"/>
</dbReference>
<dbReference type="InterPro" id="IPR041677">
    <property type="entry name" value="DNA2/NAM7_AAA_11"/>
</dbReference>
<evidence type="ECO:0000259" key="8">
    <source>
        <dbReference type="Pfam" id="PF13087"/>
    </source>
</evidence>
<dbReference type="InterPro" id="IPR047187">
    <property type="entry name" value="SF1_C_Upf1"/>
</dbReference>
<reference evidence="11" key="1">
    <citation type="journal article" date="2019" name="Int. J. Syst. Evol. Microbiol.">
        <title>The Global Catalogue of Microorganisms (GCM) 10K type strain sequencing project: providing services to taxonomists for standard genome sequencing and annotation.</title>
        <authorList>
            <consortium name="The Broad Institute Genomics Platform"/>
            <consortium name="The Broad Institute Genome Sequencing Center for Infectious Disease"/>
            <person name="Wu L."/>
            <person name="Ma J."/>
        </authorList>
    </citation>
    <scope>NUCLEOTIDE SEQUENCE [LARGE SCALE GENOMIC DNA]</scope>
    <source>
        <strain evidence="11">JCM 9371</strain>
    </source>
</reference>
<evidence type="ECO:0000313" key="11">
    <source>
        <dbReference type="Proteomes" id="UP001597063"/>
    </source>
</evidence>
<dbReference type="InterPro" id="IPR041679">
    <property type="entry name" value="DNA2/NAM7-like_C"/>
</dbReference>
<dbReference type="Pfam" id="PF13087">
    <property type="entry name" value="AAA_12"/>
    <property type="match status" value="1"/>
</dbReference>
<dbReference type="InterPro" id="IPR025103">
    <property type="entry name" value="DUF4011"/>
</dbReference>
<protein>
    <submittedName>
        <fullName evidence="10">AAA domain-containing protein</fullName>
    </submittedName>
</protein>
<feature type="domain" description="Restriction endonuclease type II-like" evidence="9">
    <location>
        <begin position="1125"/>
        <end position="1219"/>
    </location>
</feature>
<dbReference type="Proteomes" id="UP001597063">
    <property type="component" value="Unassembled WGS sequence"/>
</dbReference>
<dbReference type="SUPFAM" id="SSF52980">
    <property type="entry name" value="Restriction endonuclease-like"/>
    <property type="match status" value="1"/>
</dbReference>
<dbReference type="InterPro" id="IPR049468">
    <property type="entry name" value="Restrct_endonuc-II-like_dom"/>
</dbReference>
<dbReference type="InterPro" id="IPR027417">
    <property type="entry name" value="P-loop_NTPase"/>
</dbReference>
<evidence type="ECO:0000259" key="9">
    <source>
        <dbReference type="Pfam" id="PF18741"/>
    </source>
</evidence>
<dbReference type="InterPro" id="IPR050534">
    <property type="entry name" value="Coronavir_polyprotein_1ab"/>
</dbReference>
<dbReference type="CDD" id="cd18808">
    <property type="entry name" value="SF1_C_Upf1"/>
    <property type="match status" value="1"/>
</dbReference>
<feature type="domain" description="DNA2/NAM7 helicase-like C-terminal" evidence="8">
    <location>
        <begin position="902"/>
        <end position="1079"/>
    </location>
</feature>
<dbReference type="Pfam" id="PF18741">
    <property type="entry name" value="MTES_1575"/>
    <property type="match status" value="1"/>
</dbReference>
<evidence type="ECO:0000256" key="4">
    <source>
        <dbReference type="ARBA" id="ARBA00022806"/>
    </source>
</evidence>
<organism evidence="10 11">
    <name type="scientific">Actinomadura fibrosa</name>
    <dbReference type="NCBI Taxonomy" id="111802"/>
    <lineage>
        <taxon>Bacteria</taxon>
        <taxon>Bacillati</taxon>
        <taxon>Actinomycetota</taxon>
        <taxon>Actinomycetes</taxon>
        <taxon>Streptosporangiales</taxon>
        <taxon>Thermomonosporaceae</taxon>
        <taxon>Actinomadura</taxon>
    </lineage>
</organism>
<keyword evidence="4" id="KW-0347">Helicase</keyword>
<dbReference type="Pfam" id="PF13086">
    <property type="entry name" value="AAA_11"/>
    <property type="match status" value="2"/>
</dbReference>
<dbReference type="CDD" id="cd01120">
    <property type="entry name" value="RecA-like_superfamily"/>
    <property type="match status" value="1"/>
</dbReference>
<dbReference type="Gene3D" id="3.40.50.300">
    <property type="entry name" value="P-loop containing nucleotide triphosphate hydrolases"/>
    <property type="match status" value="3"/>
</dbReference>
<dbReference type="PANTHER" id="PTHR43788">
    <property type="entry name" value="DNA2/NAM7 HELICASE FAMILY MEMBER"/>
    <property type="match status" value="1"/>
</dbReference>
<dbReference type="SUPFAM" id="SSF52540">
    <property type="entry name" value="P-loop containing nucleoside triphosphate hydrolases"/>
    <property type="match status" value="1"/>
</dbReference>
<evidence type="ECO:0000256" key="6">
    <source>
        <dbReference type="SAM" id="MobiDB-lite"/>
    </source>
</evidence>
<comment type="similarity">
    <text evidence="1">Belongs to the DNA2/NAM7 helicase family.</text>
</comment>
<dbReference type="InterPro" id="IPR011335">
    <property type="entry name" value="Restrct_endonuc-II-like"/>
</dbReference>
<keyword evidence="2" id="KW-0547">Nucleotide-binding</keyword>
<dbReference type="PANTHER" id="PTHR43788:SF8">
    <property type="entry name" value="DNA-BINDING PROTEIN SMUBP-2"/>
    <property type="match status" value="1"/>
</dbReference>
<evidence type="ECO:0000256" key="3">
    <source>
        <dbReference type="ARBA" id="ARBA00022801"/>
    </source>
</evidence>
<dbReference type="RefSeq" id="WP_131758268.1">
    <property type="nucleotide sequence ID" value="NZ_CAACUY010000047.1"/>
</dbReference>
<feature type="region of interest" description="Disordered" evidence="6">
    <location>
        <begin position="1228"/>
        <end position="1259"/>
    </location>
</feature>
<comment type="caution">
    <text evidence="10">The sequence shown here is derived from an EMBL/GenBank/DDBJ whole genome shotgun (WGS) entry which is preliminary data.</text>
</comment>
<evidence type="ECO:0000259" key="7">
    <source>
        <dbReference type="Pfam" id="PF13086"/>
    </source>
</evidence>
<evidence type="ECO:0000256" key="1">
    <source>
        <dbReference type="ARBA" id="ARBA00007913"/>
    </source>
</evidence>
<dbReference type="Gene3D" id="3.40.960.10">
    <property type="entry name" value="VSR Endonuclease"/>
    <property type="match status" value="1"/>
</dbReference>
<feature type="domain" description="DNA2/NAM7 helicase helicase" evidence="7">
    <location>
        <begin position="271"/>
        <end position="334"/>
    </location>
</feature>
<sequence>MNAPPVDGREQLLADCVRGWKADLTDLSGQNTLLYYKSSGAGTINVGEGDPEAVQRLLAAKPVRLSRLFPDEDDAVKRVRALYRKARELSEERGIAAAYMAIGIASWSEPDRVPAAPVLLRGLTLKPTRARQDDFELVLDEEVELNEVLLHKLATDFSVQADDAGLLGLLDGDTFDPTPVFERLKKITASSVPGFRITEWAVLGTFTYAKLPMVRDLERATELLAGNDVIAAIAGDPQAQDRLDGQLRTGEDLPSGDQLPPAEEFTVDDADSSQVRAIQAVRRGLNVVVHGPPGTGKTQTIANLIATLVAERKKVLFVAEKRAAIDAVLDRLRRVDLADLVLDIHGGTQDRRRIAAELGTTLERAGRTPPPQVGALHRRLAEQRAALIAHEAALHAVRQPWSVTAFEAQGILLRAPSEARSNLRFPEGVLRGLGEDAARRARDELRQYADLGGFAMRQESSAWYGAVVTSFQQVEEVQELINELRTRVLPTAATQFALVSREFGFRLSATTAAMVQAVDLLDAVRATSRDLLPEVYTAPLDHLIAATGPRRTRWERGSALGWRERWSLRRRARRLRIAPSGSRHDLHTALLAAERQLDEWRRLTDGPIRAYQDLDTARTARDALVAALNKLSRFLPTHPLFDYRLSDLTRLLDQLAAEQPVLWHLPTLYELRTSLHSLGLEPLLAEVTGRRADADLAAWSFDFVWYSSVLHHVQNEDRRWASWTSGTLDQEARHFAASDREHQRTNRERVRRATAEWLRESMDRAPQQARLIRRQAALQRRHLPLKSLVEQAGEVLLSLKPCWAMSPLMASQVLPREQIFDVVIFDEASQVIPADAVPSIMRGRRLVVAGDGRQLPPSNFFSQVSGYDHEDEAEQPAGIVSYARGFESILNALEPLLLNCPLTWHYRSRDERLIAFSNHWFYKGALTTFPGVQGEDCLRFVHASQTPGAGQDQSVTAEVHEVVDLALEHARTRPQESLGVIALGSRHAQRVDALLRQRLAEHPELEEFFAENGDEAFFVKNLERVQGDERDAIILTLGYGKHADGRMRYLWGPIMRPGGERRVNVAITRAKHRLTLVSSFTRHDVDPDRLHNEGGKMLCRYLEFAETRGQSLGYTAPDAPDLNPFEQDVHERLIAAGIPVIPQYGVAGYRIDFAAKHPAQPGRMVLAIEADGASYHSAPGARDRDRLRQQQLERLGWRFHRIWSTAWFRDPVTETTRARAAYDRAVAEADAPPRTGPHSTEARRQEPTPAMASHPKMLPRPAVQSGLPITEYAHRDLVRLVRWIESDGLLRTREQVLVETMAVLGFNRRGSRIVDAIDSAITDARRRH</sequence>
<name>A0ABW2XMT6_9ACTN</name>
<evidence type="ECO:0000256" key="2">
    <source>
        <dbReference type="ARBA" id="ARBA00022741"/>
    </source>
</evidence>
<evidence type="ECO:0000313" key="10">
    <source>
        <dbReference type="EMBL" id="MFD0687782.1"/>
    </source>
</evidence>
<dbReference type="EMBL" id="JBHTGP010000013">
    <property type="protein sequence ID" value="MFD0687782.1"/>
    <property type="molecule type" value="Genomic_DNA"/>
</dbReference>